<dbReference type="Proteomes" id="UP000261111">
    <property type="component" value="Unassembled WGS sequence"/>
</dbReference>
<name>A0A3E2WYR2_9FIRM</name>
<protein>
    <submittedName>
        <fullName evidence="1">DUF523 domain-containing protein</fullName>
    </submittedName>
</protein>
<dbReference type="EMBL" id="QVIA01000005">
    <property type="protein sequence ID" value="RGC33610.1"/>
    <property type="molecule type" value="Genomic_DNA"/>
</dbReference>
<dbReference type="RefSeq" id="WP_025655464.1">
    <property type="nucleotide sequence ID" value="NZ_QVIA01000005.1"/>
</dbReference>
<dbReference type="InterPro" id="IPR007553">
    <property type="entry name" value="2-thiour_desulf"/>
</dbReference>
<accession>A0A3E2WYR2</accession>
<comment type="caution">
    <text evidence="1">The sequence shown here is derived from an EMBL/GenBank/DDBJ whole genome shotgun (WGS) entry which is preliminary data.</text>
</comment>
<proteinExistence type="predicted"/>
<reference evidence="1 2" key="1">
    <citation type="submission" date="2018-08" db="EMBL/GenBank/DDBJ databases">
        <title>A genome reference for cultivated species of the human gut microbiota.</title>
        <authorList>
            <person name="Zou Y."/>
            <person name="Xue W."/>
            <person name="Luo G."/>
        </authorList>
    </citation>
    <scope>NUCLEOTIDE SEQUENCE [LARGE SCALE GENOMIC DNA]</scope>
    <source>
        <strain evidence="1 2">AF19-21</strain>
    </source>
</reference>
<dbReference type="Pfam" id="PF04463">
    <property type="entry name" value="2-thiour_desulf"/>
    <property type="match status" value="1"/>
</dbReference>
<dbReference type="GeneID" id="93333504"/>
<sequence>MFTDIRSQKVVFIAHCLLNQNSISDGTAVYPAAFKDMIQMFLDADVGIVQMPCPELCCLGLDRGNIRGADSPVVVENTRIRREMQKTDTYDKLTYLVDYVMRQLMEYQKYGFQILGIIGANRSPNCGIETTSECNQETEGMGLFMEALSRRLAAENLSIPMLGIKGSDNVAEKVKLLL</sequence>
<gene>
    <name evidence="1" type="ORF">DWX41_05370</name>
</gene>
<dbReference type="InterPro" id="IPR054648">
    <property type="entry name" value="TudS-rel"/>
</dbReference>
<organism evidence="1 2">
    <name type="scientific">Hungatella hathewayi</name>
    <dbReference type="NCBI Taxonomy" id="154046"/>
    <lineage>
        <taxon>Bacteria</taxon>
        <taxon>Bacillati</taxon>
        <taxon>Bacillota</taxon>
        <taxon>Clostridia</taxon>
        <taxon>Lachnospirales</taxon>
        <taxon>Lachnospiraceae</taxon>
        <taxon>Hungatella</taxon>
    </lineage>
</organism>
<dbReference type="NCBIfam" id="NF045597">
    <property type="entry name" value="TudS_rel_CD3072"/>
    <property type="match status" value="1"/>
</dbReference>
<dbReference type="AlphaFoldDB" id="A0A3E2WYR2"/>
<evidence type="ECO:0000313" key="2">
    <source>
        <dbReference type="Proteomes" id="UP000261111"/>
    </source>
</evidence>
<evidence type="ECO:0000313" key="1">
    <source>
        <dbReference type="EMBL" id="RGC33610.1"/>
    </source>
</evidence>